<dbReference type="InterPro" id="IPR051199">
    <property type="entry name" value="LPS_LOS_Heptosyltrfase"/>
</dbReference>
<evidence type="ECO:0000313" key="3">
    <source>
        <dbReference type="EMBL" id="GEM76151.1"/>
    </source>
</evidence>
<dbReference type="EMBL" id="BJXJ01000020">
    <property type="protein sequence ID" value="GEM76151.1"/>
    <property type="molecule type" value="Genomic_DNA"/>
</dbReference>
<dbReference type="AlphaFoldDB" id="A0A511QFV0"/>
<evidence type="ECO:0000256" key="1">
    <source>
        <dbReference type="ARBA" id="ARBA00022676"/>
    </source>
</evidence>
<keyword evidence="2" id="KW-0808">Transferase</keyword>
<protein>
    <submittedName>
        <fullName evidence="3">Uncharacterized protein</fullName>
    </submittedName>
</protein>
<dbReference type="RefSeq" id="WP_039982283.1">
    <property type="nucleotide sequence ID" value="NZ_BAOJ01000098.1"/>
</dbReference>
<dbReference type="Pfam" id="PF01075">
    <property type="entry name" value="Glyco_transf_9"/>
    <property type="match status" value="1"/>
</dbReference>
<accession>A0A511QFV0</accession>
<evidence type="ECO:0000256" key="2">
    <source>
        <dbReference type="ARBA" id="ARBA00022679"/>
    </source>
</evidence>
<keyword evidence="4" id="KW-1185">Reference proteome</keyword>
<dbReference type="OrthoDB" id="8661261at2"/>
<evidence type="ECO:0000313" key="4">
    <source>
        <dbReference type="Proteomes" id="UP000321922"/>
    </source>
</evidence>
<dbReference type="Gene3D" id="3.40.50.2000">
    <property type="entry name" value="Glycogen Phosphorylase B"/>
    <property type="match status" value="2"/>
</dbReference>
<comment type="caution">
    <text evidence="3">The sequence shown here is derived from an EMBL/GenBank/DDBJ whole genome shotgun (WGS) entry which is preliminary data.</text>
</comment>
<dbReference type="GO" id="GO:0008713">
    <property type="term" value="F:ADP-heptose-lipopolysaccharide heptosyltransferase activity"/>
    <property type="evidence" value="ECO:0007669"/>
    <property type="project" value="TreeGrafter"/>
</dbReference>
<dbReference type="GO" id="GO:0009244">
    <property type="term" value="P:lipopolysaccharide core region biosynthetic process"/>
    <property type="evidence" value="ECO:0007669"/>
    <property type="project" value="TreeGrafter"/>
</dbReference>
<dbReference type="InterPro" id="IPR002201">
    <property type="entry name" value="Glyco_trans_9"/>
</dbReference>
<name>A0A511QFV0_9VIBR</name>
<organism evidence="3 4">
    <name type="scientific">Vibrio sagamiensis NBRC 104589</name>
    <dbReference type="NCBI Taxonomy" id="1219064"/>
    <lineage>
        <taxon>Bacteria</taxon>
        <taxon>Pseudomonadati</taxon>
        <taxon>Pseudomonadota</taxon>
        <taxon>Gammaproteobacteria</taxon>
        <taxon>Vibrionales</taxon>
        <taxon>Vibrionaceae</taxon>
        <taxon>Vibrio</taxon>
    </lineage>
</organism>
<keyword evidence="1" id="KW-0328">Glycosyltransferase</keyword>
<sequence>MKKIAIFCVGRRRFGDMILQIPLLVALKKEYKDCHITLFSKHQITQTLVDSDFANKFVCDKGWSPIKTAWYLKGFNLAFNLRKGSLRTDLSLLMAGSPLSYKQGGSLWDKLIYKERLQRYSAAKYVAKKHIDLVNYATNKNFETNIISPESQEKEVNDKFSIYIVPCGSEDAKKWPIKKYVNFAEELSRVTENANYVFHFILGPTEVNYSESIPNSIGGKVVHIHHSPSIQELIEHANNADIVIQNDCAPAHIFQMIKTPMVMLLGWRGSNSPFGFAEKWYQPNKNSILLTPENDMLEVNTISVNKVVAATRAILSLN</sequence>
<dbReference type="GO" id="GO:0005829">
    <property type="term" value="C:cytosol"/>
    <property type="evidence" value="ECO:0007669"/>
    <property type="project" value="TreeGrafter"/>
</dbReference>
<dbReference type="SUPFAM" id="SSF53756">
    <property type="entry name" value="UDP-Glycosyltransferase/glycogen phosphorylase"/>
    <property type="match status" value="1"/>
</dbReference>
<dbReference type="PANTHER" id="PTHR30160">
    <property type="entry name" value="TETRAACYLDISACCHARIDE 4'-KINASE-RELATED"/>
    <property type="match status" value="1"/>
</dbReference>
<proteinExistence type="predicted"/>
<gene>
    <name evidence="3" type="ORF">VSA01S_22630</name>
</gene>
<dbReference type="Proteomes" id="UP000321922">
    <property type="component" value="Unassembled WGS sequence"/>
</dbReference>
<reference evidence="3 4" key="1">
    <citation type="submission" date="2019-07" db="EMBL/GenBank/DDBJ databases">
        <title>Whole genome shotgun sequence of Vibrio sagamiensis NBRC 104589.</title>
        <authorList>
            <person name="Hosoyama A."/>
            <person name="Uohara A."/>
            <person name="Ohji S."/>
            <person name="Ichikawa N."/>
        </authorList>
    </citation>
    <scope>NUCLEOTIDE SEQUENCE [LARGE SCALE GENOMIC DNA]</scope>
    <source>
        <strain evidence="3 4">NBRC 104589</strain>
    </source>
</reference>